<reference evidence="2 3" key="1">
    <citation type="submission" date="2017-04" db="EMBL/GenBank/DDBJ databases">
        <authorList>
            <person name="Afonso C.L."/>
            <person name="Miller P.J."/>
            <person name="Scott M.A."/>
            <person name="Spackman E."/>
            <person name="Goraichik I."/>
            <person name="Dimitrov K.M."/>
            <person name="Suarez D.L."/>
            <person name="Swayne D.E."/>
        </authorList>
    </citation>
    <scope>NUCLEOTIDE SEQUENCE [LARGE SCALE GENOMIC DNA]</scope>
    <source>
        <strain evidence="2 3">KR-140</strain>
    </source>
</reference>
<keyword evidence="1" id="KW-0732">Signal</keyword>
<feature type="signal peptide" evidence="1">
    <location>
        <begin position="1"/>
        <end position="27"/>
    </location>
</feature>
<feature type="chain" id="PRO_5012800079" description="DUF2846 domain-containing protein" evidence="1">
    <location>
        <begin position="28"/>
        <end position="124"/>
    </location>
</feature>
<sequence length="124" mass="13374">MPTFNPRKALLLTALFAATTAGLPASAAPVYFDNDSGASGVVDVYVDGQLVFDDVFADSAMMFPRELARGKHEVVVTPFYLKLGQGDVMRASVNVSDDRAYTLRLAPDKEELALKLSAGHQPQQ</sequence>
<evidence type="ECO:0008006" key="4">
    <source>
        <dbReference type="Google" id="ProtNLM"/>
    </source>
</evidence>
<evidence type="ECO:0000313" key="3">
    <source>
        <dbReference type="Proteomes" id="UP000192582"/>
    </source>
</evidence>
<gene>
    <name evidence="2" type="ORF">SAMN00790413_02451</name>
</gene>
<dbReference type="RefSeq" id="WP_084049719.1">
    <property type="nucleotide sequence ID" value="NZ_FWWU01000009.1"/>
</dbReference>
<dbReference type="EMBL" id="FWWU01000009">
    <property type="protein sequence ID" value="SMB94597.1"/>
    <property type="molecule type" value="Genomic_DNA"/>
</dbReference>
<accession>A0A1W1VML1</accession>
<name>A0A1W1VML1_9DEIO</name>
<organism evidence="2 3">
    <name type="scientific">Deinococcus hopiensis KR-140</name>
    <dbReference type="NCBI Taxonomy" id="695939"/>
    <lineage>
        <taxon>Bacteria</taxon>
        <taxon>Thermotogati</taxon>
        <taxon>Deinococcota</taxon>
        <taxon>Deinococci</taxon>
        <taxon>Deinococcales</taxon>
        <taxon>Deinococcaceae</taxon>
        <taxon>Deinococcus</taxon>
    </lineage>
</organism>
<evidence type="ECO:0000256" key="1">
    <source>
        <dbReference type="SAM" id="SignalP"/>
    </source>
</evidence>
<dbReference type="AlphaFoldDB" id="A0A1W1VML1"/>
<evidence type="ECO:0000313" key="2">
    <source>
        <dbReference type="EMBL" id="SMB94597.1"/>
    </source>
</evidence>
<dbReference type="OrthoDB" id="72742at2"/>
<proteinExistence type="predicted"/>
<protein>
    <recommendedName>
        <fullName evidence="4">DUF2846 domain-containing protein</fullName>
    </recommendedName>
</protein>
<keyword evidence="3" id="KW-1185">Reference proteome</keyword>
<dbReference type="Proteomes" id="UP000192582">
    <property type="component" value="Unassembled WGS sequence"/>
</dbReference>